<dbReference type="NCBIfam" id="NF033486">
    <property type="entry name" value="harvest_ssl1498"/>
    <property type="match status" value="1"/>
</dbReference>
<keyword evidence="1" id="KW-1133">Transmembrane helix</keyword>
<evidence type="ECO:0000313" key="2">
    <source>
        <dbReference type="EMBL" id="HFM98214.1"/>
    </source>
</evidence>
<comment type="caution">
    <text evidence="2">The sequence shown here is derived from an EMBL/GenBank/DDBJ whole genome shotgun (WGS) entry which is preliminary data.</text>
</comment>
<keyword evidence="1" id="KW-0812">Transmembrane</keyword>
<dbReference type="AlphaFoldDB" id="A0A7C3PEN6"/>
<dbReference type="Pfam" id="PF26394">
    <property type="entry name" value="Psb34"/>
    <property type="match status" value="1"/>
</dbReference>
<name>A0A7C3PEN6_9CYAN</name>
<sequence>MYTTNNEGLLNNYAVEPPVYYAEFPSQWQQQQYALRGAFAFLFTVLTIFMAVSVS</sequence>
<keyword evidence="1" id="KW-0472">Membrane</keyword>
<accession>A0A7C3PEN6</accession>
<protein>
    <submittedName>
        <fullName evidence="2">Ssl1498 family light-harvesting-like protein</fullName>
    </submittedName>
</protein>
<evidence type="ECO:0000256" key="1">
    <source>
        <dbReference type="SAM" id="Phobius"/>
    </source>
</evidence>
<organism evidence="2">
    <name type="scientific">Oscillatoriales cyanobacterium SpSt-418</name>
    <dbReference type="NCBI Taxonomy" id="2282169"/>
    <lineage>
        <taxon>Bacteria</taxon>
        <taxon>Bacillati</taxon>
        <taxon>Cyanobacteriota</taxon>
        <taxon>Cyanophyceae</taxon>
        <taxon>Oscillatoriophycideae</taxon>
        <taxon>Oscillatoriales</taxon>
    </lineage>
</organism>
<dbReference type="EMBL" id="DSRU01000157">
    <property type="protein sequence ID" value="HFM98214.1"/>
    <property type="molecule type" value="Genomic_DNA"/>
</dbReference>
<proteinExistence type="predicted"/>
<reference evidence="2" key="1">
    <citation type="journal article" date="2020" name="mSystems">
        <title>Genome- and Community-Level Interaction Insights into Carbon Utilization and Element Cycling Functions of Hydrothermarchaeota in Hydrothermal Sediment.</title>
        <authorList>
            <person name="Zhou Z."/>
            <person name="Liu Y."/>
            <person name="Xu W."/>
            <person name="Pan J."/>
            <person name="Luo Z.H."/>
            <person name="Li M."/>
        </authorList>
    </citation>
    <scope>NUCLEOTIDE SEQUENCE [LARGE SCALE GENOMIC DNA]</scope>
    <source>
        <strain evidence="2">SpSt-418</strain>
    </source>
</reference>
<feature type="transmembrane region" description="Helical" evidence="1">
    <location>
        <begin position="33"/>
        <end position="54"/>
    </location>
</feature>
<dbReference type="InterPro" id="IPR048028">
    <property type="entry name" value="Psb34-like"/>
</dbReference>
<gene>
    <name evidence="2" type="ORF">ENR64_10755</name>
</gene>